<name>A0ABT1E537_9ACTN</name>
<evidence type="ECO:0000313" key="1">
    <source>
        <dbReference type="EMBL" id="MCO8277270.1"/>
    </source>
</evidence>
<keyword evidence="2" id="KW-1185">Reference proteome</keyword>
<dbReference type="RefSeq" id="WP_253243289.1">
    <property type="nucleotide sequence ID" value="NZ_JAMYJR010000056.1"/>
</dbReference>
<proteinExistence type="predicted"/>
<gene>
    <name evidence="1" type="ORF">M1L60_42510</name>
</gene>
<protein>
    <submittedName>
        <fullName evidence="1">Uncharacterized protein</fullName>
    </submittedName>
</protein>
<accession>A0ABT1E537</accession>
<organism evidence="1 2">
    <name type="scientific">Paractinoplanes aksuensis</name>
    <dbReference type="NCBI Taxonomy" id="2939490"/>
    <lineage>
        <taxon>Bacteria</taxon>
        <taxon>Bacillati</taxon>
        <taxon>Actinomycetota</taxon>
        <taxon>Actinomycetes</taxon>
        <taxon>Micromonosporales</taxon>
        <taxon>Micromonosporaceae</taxon>
        <taxon>Paractinoplanes</taxon>
    </lineage>
</organism>
<reference evidence="1 2" key="1">
    <citation type="submission" date="2022-06" db="EMBL/GenBank/DDBJ databases">
        <title>New Species of the Genus Actinoplanes, ActinopZanes ferrugineus.</title>
        <authorList>
            <person name="Ding P."/>
        </authorList>
    </citation>
    <scope>NUCLEOTIDE SEQUENCE [LARGE SCALE GENOMIC DNA]</scope>
    <source>
        <strain evidence="1 2">TRM88003</strain>
    </source>
</reference>
<dbReference type="EMBL" id="JAMYJR010000056">
    <property type="protein sequence ID" value="MCO8277270.1"/>
    <property type="molecule type" value="Genomic_DNA"/>
</dbReference>
<comment type="caution">
    <text evidence="1">The sequence shown here is derived from an EMBL/GenBank/DDBJ whole genome shotgun (WGS) entry which is preliminary data.</text>
</comment>
<sequence length="100" mass="10571">MTTVLRRTPAGNTTRWELADIAAPPGTPALGTAVTRTGADGVTRLLELTPPLSELVCELVAALRRTGATALELPADEPQVLAGLCCEDFEHVGPHLLVRF</sequence>
<dbReference type="Proteomes" id="UP001523369">
    <property type="component" value="Unassembled WGS sequence"/>
</dbReference>
<evidence type="ECO:0000313" key="2">
    <source>
        <dbReference type="Proteomes" id="UP001523369"/>
    </source>
</evidence>